<dbReference type="SUPFAM" id="SSF55729">
    <property type="entry name" value="Acyl-CoA N-acyltransferases (Nat)"/>
    <property type="match status" value="2"/>
</dbReference>
<protein>
    <submittedName>
        <fullName evidence="7">Peptidoglycan bridge formation glycyltransferase FemA/FemB family protein</fullName>
    </submittedName>
</protein>
<dbReference type="Gene3D" id="3.40.630.30">
    <property type="match status" value="2"/>
</dbReference>
<keyword evidence="6" id="KW-0961">Cell wall biogenesis/degradation</keyword>
<evidence type="ECO:0000256" key="1">
    <source>
        <dbReference type="ARBA" id="ARBA00009943"/>
    </source>
</evidence>
<evidence type="ECO:0000313" key="8">
    <source>
        <dbReference type="Proteomes" id="UP000312702"/>
    </source>
</evidence>
<keyword evidence="4" id="KW-0573">Peptidoglycan synthesis</keyword>
<evidence type="ECO:0000256" key="3">
    <source>
        <dbReference type="ARBA" id="ARBA00022960"/>
    </source>
</evidence>
<evidence type="ECO:0000256" key="2">
    <source>
        <dbReference type="ARBA" id="ARBA00022679"/>
    </source>
</evidence>
<comment type="similarity">
    <text evidence="1">Belongs to the FemABX family.</text>
</comment>
<proteinExistence type="inferred from homology"/>
<evidence type="ECO:0000256" key="6">
    <source>
        <dbReference type="ARBA" id="ARBA00023316"/>
    </source>
</evidence>
<keyword evidence="3" id="KW-0133">Cell shape</keyword>
<keyword evidence="2" id="KW-0808">Transferase</keyword>
<dbReference type="PROSITE" id="PS51191">
    <property type="entry name" value="FEMABX"/>
    <property type="match status" value="1"/>
</dbReference>
<organism evidence="7 8">
    <name type="scientific">Candidatus Methylopumilus universalis</name>
    <dbReference type="NCBI Taxonomy" id="2588536"/>
    <lineage>
        <taxon>Bacteria</taxon>
        <taxon>Pseudomonadati</taxon>
        <taxon>Pseudomonadota</taxon>
        <taxon>Betaproteobacteria</taxon>
        <taxon>Nitrosomonadales</taxon>
        <taxon>Methylophilaceae</taxon>
        <taxon>Candidatus Methylopumilus</taxon>
    </lineage>
</organism>
<dbReference type="InterPro" id="IPR050644">
    <property type="entry name" value="PG_Glycine_Bridge_Synth"/>
</dbReference>
<dbReference type="EMBL" id="CP040973">
    <property type="protein sequence ID" value="QDC61371.1"/>
    <property type="molecule type" value="Genomic_DNA"/>
</dbReference>
<sequence length="326" mass="36828">MVNWEKFQGPSFVWDDYVSGFPGGFYQTYGWGEVRRVAGWLPMRILARRGAKVVALANILVKQKFGVAVCWIPGGPLGDAELLNSEFRKALRFLLGTSFFYCRINILRSDNGNEASFLYDAGWRRPQTAMTSGLTMIYPLMGNEGERLGRASVNWRHNLKRSKRHDLVIEHWKNPDIDAIIALYREMESLKSIPIQLSSEELKAILEHCEKQVILYRCQDVDGRLLAIRAAGVCGLSAMDLLAVAGKDARKVYASYATLWALLDHCNMLGLYEYDLSGVDPAGNKGVFDFKLGTGASVTRCLGEWEMSSFFGLRYAFNWLVRRKAQ</sequence>
<gene>
    <name evidence="7" type="ORF">FIT74_04230</name>
</gene>
<dbReference type="InterPro" id="IPR016181">
    <property type="entry name" value="Acyl_CoA_acyltransferase"/>
</dbReference>
<dbReference type="InterPro" id="IPR003447">
    <property type="entry name" value="FEMABX"/>
</dbReference>
<keyword evidence="5" id="KW-0012">Acyltransferase</keyword>
<dbReference type="PANTHER" id="PTHR36174:SF1">
    <property type="entry name" value="LIPID II:GLYCINE GLYCYLTRANSFERASE"/>
    <property type="match status" value="1"/>
</dbReference>
<keyword evidence="8" id="KW-1185">Reference proteome</keyword>
<reference evidence="7 8" key="1">
    <citation type="journal article" date="2019" name="ISME J.">
        <title>Evolution in action: habitat transition from sediment to the pelagial leads to genome streamlining in Methylophilaceae.</title>
        <authorList>
            <person name="Salcher M."/>
            <person name="Schaefle D."/>
            <person name="Kaspar M."/>
            <person name="Neuenschwander S.M."/>
            <person name="Ghai R."/>
        </authorList>
    </citation>
    <scope>NUCLEOTIDE SEQUENCE [LARGE SCALE GENOMIC DNA]</scope>
    <source>
        <strain evidence="7 8">MMS-VI-25</strain>
    </source>
</reference>
<evidence type="ECO:0000256" key="4">
    <source>
        <dbReference type="ARBA" id="ARBA00022984"/>
    </source>
</evidence>
<accession>A0ABX5VTQ9</accession>
<dbReference type="Proteomes" id="UP000312702">
    <property type="component" value="Chromosome"/>
</dbReference>
<evidence type="ECO:0000313" key="7">
    <source>
        <dbReference type="EMBL" id="QDC61371.1"/>
    </source>
</evidence>
<name>A0ABX5VTQ9_9PROT</name>
<dbReference type="PANTHER" id="PTHR36174">
    <property type="entry name" value="LIPID II:GLYCINE GLYCYLTRANSFERASE"/>
    <property type="match status" value="1"/>
</dbReference>
<evidence type="ECO:0000256" key="5">
    <source>
        <dbReference type="ARBA" id="ARBA00023315"/>
    </source>
</evidence>
<dbReference type="RefSeq" id="WP_139884467.1">
    <property type="nucleotide sequence ID" value="NZ_CP040973.1"/>
</dbReference>